<dbReference type="Proteomes" id="UP001279734">
    <property type="component" value="Unassembled WGS sequence"/>
</dbReference>
<keyword evidence="2" id="KW-1185">Reference proteome</keyword>
<comment type="caution">
    <text evidence="1">The sequence shown here is derived from an EMBL/GenBank/DDBJ whole genome shotgun (WGS) entry which is preliminary data.</text>
</comment>
<organism evidence="1 2">
    <name type="scientific">Nepenthes gracilis</name>
    <name type="common">Slender pitcher plant</name>
    <dbReference type="NCBI Taxonomy" id="150966"/>
    <lineage>
        <taxon>Eukaryota</taxon>
        <taxon>Viridiplantae</taxon>
        <taxon>Streptophyta</taxon>
        <taxon>Embryophyta</taxon>
        <taxon>Tracheophyta</taxon>
        <taxon>Spermatophyta</taxon>
        <taxon>Magnoliopsida</taxon>
        <taxon>eudicotyledons</taxon>
        <taxon>Gunneridae</taxon>
        <taxon>Pentapetalae</taxon>
        <taxon>Caryophyllales</taxon>
        <taxon>Nepenthaceae</taxon>
        <taxon>Nepenthes</taxon>
    </lineage>
</organism>
<reference evidence="1" key="1">
    <citation type="submission" date="2023-05" db="EMBL/GenBank/DDBJ databases">
        <title>Nepenthes gracilis genome sequencing.</title>
        <authorList>
            <person name="Fukushima K."/>
        </authorList>
    </citation>
    <scope>NUCLEOTIDE SEQUENCE</scope>
    <source>
        <strain evidence="1">SING2019-196</strain>
    </source>
</reference>
<sequence>MIMLPSLPPSKKHVDCASDVSIAAEAGCVFDRGTRDMKVLRRHEAIDLNAYDSGSLLSFVRLIHRHQPSVSFSIGTESSQSRTASSTLHESSLFHPNDASNAPFLSFISRPTRFIESSAFNFSDIKTHRCSVLTKRRVSLARLNTSFHCQISRPLLVFWTWPETTPRAQYST</sequence>
<name>A0AAD3S3G0_NEPGR</name>
<evidence type="ECO:0000313" key="1">
    <source>
        <dbReference type="EMBL" id="GMH03671.1"/>
    </source>
</evidence>
<proteinExistence type="predicted"/>
<gene>
    <name evidence="1" type="ORF">Nepgr_005510</name>
</gene>
<dbReference type="EMBL" id="BSYO01000004">
    <property type="protein sequence ID" value="GMH03671.1"/>
    <property type="molecule type" value="Genomic_DNA"/>
</dbReference>
<protein>
    <submittedName>
        <fullName evidence="1">Uncharacterized protein</fullName>
    </submittedName>
</protein>
<dbReference type="AlphaFoldDB" id="A0AAD3S3G0"/>
<accession>A0AAD3S3G0</accession>
<evidence type="ECO:0000313" key="2">
    <source>
        <dbReference type="Proteomes" id="UP001279734"/>
    </source>
</evidence>